<dbReference type="Proteomes" id="UP000649768">
    <property type="component" value="Unassembled WGS sequence"/>
</dbReference>
<dbReference type="RefSeq" id="WP_192017396.1">
    <property type="nucleotide sequence ID" value="NZ_JACYTP010000016.1"/>
</dbReference>
<keyword evidence="2" id="KW-1185">Reference proteome</keyword>
<reference evidence="1 2" key="1">
    <citation type="submission" date="2020-09" db="EMBL/GenBank/DDBJ databases">
        <title>Photobacterium sp. CAU 1568 isolated from sand of Sido Beach.</title>
        <authorList>
            <person name="Kim W."/>
        </authorList>
    </citation>
    <scope>NUCLEOTIDE SEQUENCE [LARGE SCALE GENOMIC DNA]</scope>
    <source>
        <strain evidence="1 2">CAU 1568</strain>
    </source>
</reference>
<organism evidence="1 2">
    <name type="scientific">Photobacterium arenosum</name>
    <dbReference type="NCBI Taxonomy" id="2774143"/>
    <lineage>
        <taxon>Bacteria</taxon>
        <taxon>Pseudomonadati</taxon>
        <taxon>Pseudomonadota</taxon>
        <taxon>Gammaproteobacteria</taxon>
        <taxon>Vibrionales</taxon>
        <taxon>Vibrionaceae</taxon>
        <taxon>Photobacterium</taxon>
    </lineage>
</organism>
<evidence type="ECO:0000313" key="2">
    <source>
        <dbReference type="Proteomes" id="UP000649768"/>
    </source>
</evidence>
<comment type="caution">
    <text evidence="1">The sequence shown here is derived from an EMBL/GenBank/DDBJ whole genome shotgun (WGS) entry which is preliminary data.</text>
</comment>
<protein>
    <submittedName>
        <fullName evidence="1">Uncharacterized protein</fullName>
    </submittedName>
</protein>
<gene>
    <name evidence="1" type="ORF">IFO68_19145</name>
</gene>
<dbReference type="EMBL" id="JACYTP010000016">
    <property type="protein sequence ID" value="MBD8514796.1"/>
    <property type="molecule type" value="Genomic_DNA"/>
</dbReference>
<sequence length="158" mass="17444">MSRSLCKYRRSEISEKIASIAELVSAPQYFCRSCARVANGKSSLCKPGRLPVQGQKRVPATIPSVTAASVMAPSPVSGQEPALPPVGERLESGAMVGVPVGLLSVSVKKLDKKLRKLAKKKRKRLKKTDKYLKKAEKYRKKSEQIQRKFDKLIYKASA</sequence>
<name>A0ABR9BR90_9GAMM</name>
<proteinExistence type="predicted"/>
<evidence type="ECO:0000313" key="1">
    <source>
        <dbReference type="EMBL" id="MBD8514796.1"/>
    </source>
</evidence>
<accession>A0ABR9BR90</accession>